<keyword evidence="5" id="KW-1185">Reference proteome</keyword>
<evidence type="ECO:0000313" key="4">
    <source>
        <dbReference type="EMBL" id="KAK9395543.1"/>
    </source>
</evidence>
<evidence type="ECO:0000256" key="2">
    <source>
        <dbReference type="SAM" id="MobiDB-lite"/>
    </source>
</evidence>
<evidence type="ECO:0000313" key="5">
    <source>
        <dbReference type="Proteomes" id="UP001474421"/>
    </source>
</evidence>
<name>A0AAW1B0L5_CROAD</name>
<gene>
    <name evidence="4" type="ORF">NXF25_018904</name>
</gene>
<dbReference type="SUPFAM" id="SSF57756">
    <property type="entry name" value="Retrovirus zinc finger-like domains"/>
    <property type="match status" value="1"/>
</dbReference>
<evidence type="ECO:0000259" key="3">
    <source>
        <dbReference type="PROSITE" id="PS50158"/>
    </source>
</evidence>
<protein>
    <submittedName>
        <fullName evidence="4">Retrotransposon-derived protein PEG10</fullName>
    </submittedName>
</protein>
<dbReference type="InterPro" id="IPR001878">
    <property type="entry name" value="Znf_CCHC"/>
</dbReference>
<comment type="caution">
    <text evidence="4">The sequence shown here is derived from an EMBL/GenBank/DDBJ whole genome shotgun (WGS) entry which is preliminary data.</text>
</comment>
<keyword evidence="1" id="KW-0862">Zinc</keyword>
<dbReference type="InterPro" id="IPR036875">
    <property type="entry name" value="Znf_CCHC_sf"/>
</dbReference>
<reference evidence="4 5" key="1">
    <citation type="journal article" date="2024" name="Proc. Natl. Acad. Sci. U.S.A.">
        <title>The genetic regulatory architecture and epigenomic basis for age-related changes in rattlesnake venom.</title>
        <authorList>
            <person name="Hogan M.P."/>
            <person name="Holding M.L."/>
            <person name="Nystrom G.S."/>
            <person name="Colston T.J."/>
            <person name="Bartlett D.A."/>
            <person name="Mason A.J."/>
            <person name="Ellsworth S.A."/>
            <person name="Rautsaw R.M."/>
            <person name="Lawrence K.C."/>
            <person name="Strickland J.L."/>
            <person name="He B."/>
            <person name="Fraser P."/>
            <person name="Margres M.J."/>
            <person name="Gilbert D.M."/>
            <person name="Gibbs H.L."/>
            <person name="Parkinson C.L."/>
            <person name="Rokyta D.R."/>
        </authorList>
    </citation>
    <scope>NUCLEOTIDE SEQUENCE [LARGE SCALE GENOMIC DNA]</scope>
    <source>
        <strain evidence="4">DRR0105</strain>
    </source>
</reference>
<keyword evidence="1" id="KW-0863">Zinc-finger</keyword>
<feature type="region of interest" description="Disordered" evidence="2">
    <location>
        <begin position="84"/>
        <end position="124"/>
    </location>
</feature>
<dbReference type="Gene3D" id="4.10.60.10">
    <property type="entry name" value="Zinc finger, CCHC-type"/>
    <property type="match status" value="1"/>
</dbReference>
<proteinExistence type="predicted"/>
<feature type="compositionally biased region" description="Basic and acidic residues" evidence="2">
    <location>
        <begin position="95"/>
        <end position="106"/>
    </location>
</feature>
<dbReference type="Pfam" id="PF00098">
    <property type="entry name" value="zf-CCHC"/>
    <property type="match status" value="1"/>
</dbReference>
<accession>A0AAW1B0L5</accession>
<organism evidence="4 5">
    <name type="scientific">Crotalus adamanteus</name>
    <name type="common">Eastern diamondback rattlesnake</name>
    <dbReference type="NCBI Taxonomy" id="8729"/>
    <lineage>
        <taxon>Eukaryota</taxon>
        <taxon>Metazoa</taxon>
        <taxon>Chordata</taxon>
        <taxon>Craniata</taxon>
        <taxon>Vertebrata</taxon>
        <taxon>Euteleostomi</taxon>
        <taxon>Lepidosauria</taxon>
        <taxon>Squamata</taxon>
        <taxon>Bifurcata</taxon>
        <taxon>Unidentata</taxon>
        <taxon>Episquamata</taxon>
        <taxon>Toxicofera</taxon>
        <taxon>Serpentes</taxon>
        <taxon>Colubroidea</taxon>
        <taxon>Viperidae</taxon>
        <taxon>Crotalinae</taxon>
        <taxon>Crotalus</taxon>
    </lineage>
</organism>
<sequence>MAKRAEGALLALKQQGRSTTEYVHEFWRVAGRLRSRLEHLLVHQFRASLDRDLHQACVFRGIPSQLQDWFHVVVDLDAGLQEFRAKGEGPPVPHRAMEKPRDEGRRTQGPGLGSSRPKPRPSFRCFHCNQPGHRVAECLVPITQEAQGAPGKAGAIPKKTPERLGVAHQVEGPTP</sequence>
<keyword evidence="1" id="KW-0479">Metal-binding</keyword>
<dbReference type="Proteomes" id="UP001474421">
    <property type="component" value="Unassembled WGS sequence"/>
</dbReference>
<dbReference type="GO" id="GO:0008270">
    <property type="term" value="F:zinc ion binding"/>
    <property type="evidence" value="ECO:0007669"/>
    <property type="project" value="UniProtKB-KW"/>
</dbReference>
<feature type="region of interest" description="Disordered" evidence="2">
    <location>
        <begin position="146"/>
        <end position="175"/>
    </location>
</feature>
<dbReference type="EMBL" id="JAOTOJ010000009">
    <property type="protein sequence ID" value="KAK9395543.1"/>
    <property type="molecule type" value="Genomic_DNA"/>
</dbReference>
<dbReference type="GO" id="GO:0003676">
    <property type="term" value="F:nucleic acid binding"/>
    <property type="evidence" value="ECO:0007669"/>
    <property type="project" value="InterPro"/>
</dbReference>
<evidence type="ECO:0000256" key="1">
    <source>
        <dbReference type="PROSITE-ProRule" id="PRU00047"/>
    </source>
</evidence>
<feature type="domain" description="CCHC-type" evidence="3">
    <location>
        <begin position="124"/>
        <end position="138"/>
    </location>
</feature>
<dbReference type="PROSITE" id="PS50158">
    <property type="entry name" value="ZF_CCHC"/>
    <property type="match status" value="1"/>
</dbReference>
<dbReference type="AlphaFoldDB" id="A0AAW1B0L5"/>